<protein>
    <submittedName>
        <fullName evidence="1">Uncharacterized protein</fullName>
    </submittedName>
</protein>
<dbReference type="Proteomes" id="UP001341840">
    <property type="component" value="Unassembled WGS sequence"/>
</dbReference>
<comment type="caution">
    <text evidence="1">The sequence shown here is derived from an EMBL/GenBank/DDBJ whole genome shotgun (WGS) entry which is preliminary data.</text>
</comment>
<sequence>MNAVVAGLCCRHRRRRKGRKQSSAWCRYHRESPEQPSLLPKSTICKTSVRVTAVAEVSQWSCCSISLKPW</sequence>
<keyword evidence="2" id="KW-1185">Reference proteome</keyword>
<proteinExistence type="predicted"/>
<reference evidence="1 2" key="1">
    <citation type="journal article" date="2023" name="Plants (Basel)">
        <title>Bridging the Gap: Combining Genomics and Transcriptomics Approaches to Understand Stylosanthes scabra, an Orphan Legume from the Brazilian Caatinga.</title>
        <authorList>
            <person name="Ferreira-Neto J.R.C."/>
            <person name="da Silva M.D."/>
            <person name="Binneck E."/>
            <person name="de Melo N.F."/>
            <person name="da Silva R.H."/>
            <person name="de Melo A.L.T.M."/>
            <person name="Pandolfi V."/>
            <person name="Bustamante F.O."/>
            <person name="Brasileiro-Vidal A.C."/>
            <person name="Benko-Iseppon A.M."/>
        </authorList>
    </citation>
    <scope>NUCLEOTIDE SEQUENCE [LARGE SCALE GENOMIC DNA]</scope>
    <source>
        <tissue evidence="1">Leaves</tissue>
    </source>
</reference>
<evidence type="ECO:0000313" key="2">
    <source>
        <dbReference type="Proteomes" id="UP001341840"/>
    </source>
</evidence>
<organism evidence="1 2">
    <name type="scientific">Stylosanthes scabra</name>
    <dbReference type="NCBI Taxonomy" id="79078"/>
    <lineage>
        <taxon>Eukaryota</taxon>
        <taxon>Viridiplantae</taxon>
        <taxon>Streptophyta</taxon>
        <taxon>Embryophyta</taxon>
        <taxon>Tracheophyta</taxon>
        <taxon>Spermatophyta</taxon>
        <taxon>Magnoliopsida</taxon>
        <taxon>eudicotyledons</taxon>
        <taxon>Gunneridae</taxon>
        <taxon>Pentapetalae</taxon>
        <taxon>rosids</taxon>
        <taxon>fabids</taxon>
        <taxon>Fabales</taxon>
        <taxon>Fabaceae</taxon>
        <taxon>Papilionoideae</taxon>
        <taxon>50 kb inversion clade</taxon>
        <taxon>dalbergioids sensu lato</taxon>
        <taxon>Dalbergieae</taxon>
        <taxon>Pterocarpus clade</taxon>
        <taxon>Stylosanthes</taxon>
    </lineage>
</organism>
<dbReference type="EMBL" id="JASCZI010031537">
    <property type="protein sequence ID" value="MED6126971.1"/>
    <property type="molecule type" value="Genomic_DNA"/>
</dbReference>
<evidence type="ECO:0000313" key="1">
    <source>
        <dbReference type="EMBL" id="MED6126971.1"/>
    </source>
</evidence>
<gene>
    <name evidence="1" type="ORF">PIB30_083629</name>
</gene>
<name>A0ABU6RS65_9FABA</name>
<accession>A0ABU6RS65</accession>